<dbReference type="Proteomes" id="UP000756860">
    <property type="component" value="Unassembled WGS sequence"/>
</dbReference>
<reference evidence="1 2" key="1">
    <citation type="submission" date="2021-05" db="EMBL/GenBank/DDBJ databases">
        <title>The draft genome of Geobacter luticola JCM 17780.</title>
        <authorList>
            <person name="Xu Z."/>
            <person name="Masuda Y."/>
            <person name="Itoh H."/>
            <person name="Senoo K."/>
        </authorList>
    </citation>
    <scope>NUCLEOTIDE SEQUENCE [LARGE SCALE GENOMIC DNA]</scope>
    <source>
        <strain evidence="1 2">JCM 17780</strain>
    </source>
</reference>
<sequence length="90" mass="10288">MKVRFCENNKGKSRVYRRLQEEFPDLDAKIKKCLGQCGSCAEQPIATVGGKKVRGKDLEDLYQSIVAALREGVGTEEKEDKEKRKEKKNR</sequence>
<dbReference type="EMBL" id="JAHCVK010000004">
    <property type="protein sequence ID" value="MBT0653590.1"/>
    <property type="molecule type" value="Genomic_DNA"/>
</dbReference>
<keyword evidence="2" id="KW-1185">Reference proteome</keyword>
<dbReference type="RefSeq" id="WP_214175590.1">
    <property type="nucleotide sequence ID" value="NZ_JAHCVK010000004.1"/>
</dbReference>
<name>A0ABS5SDZ3_9BACT</name>
<gene>
    <name evidence="1" type="ORF">KI810_11025</name>
</gene>
<dbReference type="Pfam" id="PF07293">
    <property type="entry name" value="DUF1450"/>
    <property type="match status" value="1"/>
</dbReference>
<proteinExistence type="predicted"/>
<organism evidence="1 2">
    <name type="scientific">Geomobilimonas luticola</name>
    <dbReference type="NCBI Taxonomy" id="1114878"/>
    <lineage>
        <taxon>Bacteria</taxon>
        <taxon>Pseudomonadati</taxon>
        <taxon>Thermodesulfobacteriota</taxon>
        <taxon>Desulfuromonadia</taxon>
        <taxon>Geobacterales</taxon>
        <taxon>Geobacteraceae</taxon>
        <taxon>Geomobilimonas</taxon>
    </lineage>
</organism>
<evidence type="ECO:0000313" key="1">
    <source>
        <dbReference type="EMBL" id="MBT0653590.1"/>
    </source>
</evidence>
<comment type="caution">
    <text evidence="1">The sequence shown here is derived from an EMBL/GenBank/DDBJ whole genome shotgun (WGS) entry which is preliminary data.</text>
</comment>
<accession>A0ABS5SDZ3</accession>
<evidence type="ECO:0000313" key="2">
    <source>
        <dbReference type="Proteomes" id="UP000756860"/>
    </source>
</evidence>
<dbReference type="InterPro" id="IPR009910">
    <property type="entry name" value="DUF1450"/>
</dbReference>
<protein>
    <submittedName>
        <fullName evidence="1">DUF1450 domain-containing protein</fullName>
    </submittedName>
</protein>